<accession>A0ABT3B3S6</accession>
<evidence type="ECO:0000313" key="2">
    <source>
        <dbReference type="Proteomes" id="UP001526143"/>
    </source>
</evidence>
<dbReference type="Proteomes" id="UP001526143">
    <property type="component" value="Unassembled WGS sequence"/>
</dbReference>
<gene>
    <name evidence="1" type="ORF">OGM63_21370</name>
</gene>
<evidence type="ECO:0000313" key="1">
    <source>
        <dbReference type="EMBL" id="MCV3216028.1"/>
    </source>
</evidence>
<dbReference type="Pfam" id="PF12789">
    <property type="entry name" value="PTR"/>
    <property type="match status" value="1"/>
</dbReference>
<dbReference type="EMBL" id="JAOWRF010000302">
    <property type="protein sequence ID" value="MCV3216028.1"/>
    <property type="molecule type" value="Genomic_DNA"/>
</dbReference>
<organism evidence="1 2">
    <name type="scientific">Plectonema radiosum NIES-515</name>
    <dbReference type="NCBI Taxonomy" id="2986073"/>
    <lineage>
        <taxon>Bacteria</taxon>
        <taxon>Bacillati</taxon>
        <taxon>Cyanobacteriota</taxon>
        <taxon>Cyanophyceae</taxon>
        <taxon>Oscillatoriophycideae</taxon>
        <taxon>Oscillatoriales</taxon>
        <taxon>Microcoleaceae</taxon>
        <taxon>Plectonema</taxon>
    </lineage>
</organism>
<comment type="caution">
    <text evidence="1">The sequence shown here is derived from an EMBL/GenBank/DDBJ whole genome shotgun (WGS) entry which is preliminary data.</text>
</comment>
<protein>
    <submittedName>
        <fullName evidence="1">Phage tail repeat domain-containing protein</fullName>
    </submittedName>
</protein>
<reference evidence="1 2" key="1">
    <citation type="submission" date="2022-10" db="EMBL/GenBank/DDBJ databases">
        <title>Identification of biosynthetic pathway for the production of the potent trypsin inhibitor radiosumin.</title>
        <authorList>
            <person name="Fewer D.P."/>
            <person name="Delbaje E."/>
            <person name="Ouyang X."/>
            <person name="Agostino P.D."/>
            <person name="Wahlsten M."/>
            <person name="Jokela J."/>
            <person name="Permi P."/>
            <person name="Haapaniemi E."/>
            <person name="Koistinen H."/>
        </authorList>
    </citation>
    <scope>NUCLEOTIDE SEQUENCE [LARGE SCALE GENOMIC DNA]</scope>
    <source>
        <strain evidence="1 2">NIES-515</strain>
    </source>
</reference>
<name>A0ABT3B3S6_9CYAN</name>
<proteinExistence type="predicted"/>
<keyword evidence="2" id="KW-1185">Reference proteome</keyword>
<sequence length="170" mass="17559">HTHAIALIEGLQAALDAKSPTSHTHAIALIQGLQAALDAKSPTSHTHAISEISGLQAALDNKTSASPGAWQELPLASGWSLYATGFASPQCRKLVGDLIEIKGVIKKSTALVTNEIIATLPIGYRPLEIMLVTTFASGGTSRLQIEPNGAIKLLSGNSGGVGLGFIFGLN</sequence>
<feature type="non-terminal residue" evidence="1">
    <location>
        <position position="1"/>
    </location>
</feature>